<evidence type="ECO:0000313" key="1">
    <source>
        <dbReference type="EMBL" id="KJJ85487.1"/>
    </source>
</evidence>
<dbReference type="EMBL" id="JYNY01000141">
    <property type="protein sequence ID" value="KJJ85487.1"/>
    <property type="molecule type" value="Genomic_DNA"/>
</dbReference>
<protein>
    <submittedName>
        <fullName evidence="1">Uncharacterized protein</fullName>
    </submittedName>
</protein>
<reference evidence="1 2" key="1">
    <citation type="submission" date="2015-02" db="EMBL/GenBank/DDBJ databases">
        <title>Single-cell genomics of uncultivated deep-branching MTB reveals a conserved set of magnetosome genes.</title>
        <authorList>
            <person name="Kolinko S."/>
            <person name="Richter M."/>
            <person name="Glockner F.O."/>
            <person name="Brachmann A."/>
            <person name="Schuler D."/>
        </authorList>
    </citation>
    <scope>NUCLEOTIDE SEQUENCE [LARGE SCALE GENOMIC DNA]</scope>
    <source>
        <strain evidence="1">SKK-01</strain>
    </source>
</reference>
<gene>
    <name evidence="1" type="ORF">OMAG_000644</name>
</gene>
<keyword evidence="2" id="KW-1185">Reference proteome</keyword>
<name>A0A0F0CQD4_9BACT</name>
<evidence type="ECO:0000313" key="2">
    <source>
        <dbReference type="Proteomes" id="UP000033428"/>
    </source>
</evidence>
<proteinExistence type="predicted"/>
<comment type="caution">
    <text evidence="1">The sequence shown here is derived from an EMBL/GenBank/DDBJ whole genome shotgun (WGS) entry which is preliminary data.</text>
</comment>
<sequence length="42" mass="4427">MSFICILSPSDSFSPSAFIASLFQENSYALASVIIVSVSPSL</sequence>
<accession>A0A0F0CQD4</accession>
<dbReference type="Proteomes" id="UP000033428">
    <property type="component" value="Unassembled WGS sequence"/>
</dbReference>
<dbReference type="AlphaFoldDB" id="A0A0F0CQD4"/>
<organism evidence="1 2">
    <name type="scientific">Candidatus Omnitrophus magneticus</name>
    <dbReference type="NCBI Taxonomy" id="1609969"/>
    <lineage>
        <taxon>Bacteria</taxon>
        <taxon>Pseudomonadati</taxon>
        <taxon>Candidatus Omnitrophota</taxon>
        <taxon>Candidatus Omnitrophus</taxon>
    </lineage>
</organism>